<dbReference type="InterPro" id="IPR011050">
    <property type="entry name" value="Pectin_lyase_fold/virulence"/>
</dbReference>
<dbReference type="InterPro" id="IPR012332">
    <property type="entry name" value="Autotransporter_pectin_lyase_C"/>
</dbReference>
<evidence type="ECO:0000313" key="2">
    <source>
        <dbReference type="Proteomes" id="UP000792865"/>
    </source>
</evidence>
<dbReference type="Gene3D" id="2.160.20.20">
    <property type="match status" value="1"/>
</dbReference>
<organism evidence="1 2">
    <name type="scientific">Candidatus Williamhamiltonella defendens</name>
    <dbReference type="NCBI Taxonomy" id="138072"/>
    <lineage>
        <taxon>Bacteria</taxon>
        <taxon>Pseudomonadati</taxon>
        <taxon>Pseudomonadota</taxon>
        <taxon>Gammaproteobacteria</taxon>
        <taxon>Enterobacterales</taxon>
        <taxon>Enterobacteriaceae</taxon>
        <taxon>aphid secondary symbionts</taxon>
        <taxon>Candidatus Williamhamiltonella</taxon>
    </lineage>
</organism>
<proteinExistence type="predicted"/>
<dbReference type="Proteomes" id="UP000792865">
    <property type="component" value="Chromosome"/>
</dbReference>
<gene>
    <name evidence="1" type="ORF">CJJ18_02650</name>
</gene>
<dbReference type="AlphaFoldDB" id="A0AAC9YFC4"/>
<dbReference type="RefSeq" id="WP_095034002.1">
    <property type="nucleotide sequence ID" value="NZ_CAWNYN010000001.1"/>
</dbReference>
<accession>A0AAC9YFC4</accession>
<dbReference type="SUPFAM" id="SSF51126">
    <property type="entry name" value="Pectin lyase-like"/>
    <property type="match status" value="1"/>
</dbReference>
<dbReference type="EMBL" id="CP022932">
    <property type="protein sequence ID" value="ASV33165.1"/>
    <property type="molecule type" value="Genomic_DNA"/>
</dbReference>
<evidence type="ECO:0000313" key="1">
    <source>
        <dbReference type="EMBL" id="ASV33165.1"/>
    </source>
</evidence>
<sequence>MQYQKIAKQIIRRFALAFWMQTEPVFSIETIENKKNYILDKETYNEGIDIKGQSTVENQGALSVSTSSKKTPAIKVNEGSTLTLKGSDNKWINVTTSGEKSSGLIASGTGTEITANKMDITTTGKGSDGVKAEYNAGIIINESKITSEGEGFSKGVWATGKQSNLIGNYLKIKVKGKEARGVSAQSGASVMINGSVIRGEGEDVNGILASDKNTNVEGNNLTVEVKGQEGHGVRAYREATVNIQNNSVIRTHGAFSHAAMLFDKATLNISDSHLKTTGADSAILYIDPPKK</sequence>
<reference evidence="1" key="1">
    <citation type="submission" date="2017-08" db="EMBL/GenBank/DDBJ databases">
        <title>Genome sequence of Candidatus Hamiltonella defensa from Acyrthosiphon pisum strain MI47.</title>
        <authorList>
            <person name="Patel V.A."/>
            <person name="Chevignon G."/>
            <person name="Russell J.A."/>
            <person name="Oliver K.M."/>
        </authorList>
    </citation>
    <scope>NUCLEOTIDE SEQUENCE</scope>
    <source>
        <strain evidence="1">MI47</strain>
    </source>
</reference>
<protein>
    <submittedName>
        <fullName evidence="1">Uncharacterized protein</fullName>
    </submittedName>
</protein>
<name>A0AAC9YFC4_9ENTR</name>